<evidence type="ECO:0000313" key="15">
    <source>
        <dbReference type="Proteomes" id="UP000530564"/>
    </source>
</evidence>
<keyword evidence="2 10" id="KW-0813">Transport</keyword>
<evidence type="ECO:0000313" key="14">
    <source>
        <dbReference type="EMBL" id="MBB3889467.1"/>
    </source>
</evidence>
<dbReference type="InterPro" id="IPR036942">
    <property type="entry name" value="Beta-barrel_TonB_sf"/>
</dbReference>
<dbReference type="Pfam" id="PF00593">
    <property type="entry name" value="TonB_dep_Rec_b-barrel"/>
    <property type="match status" value="1"/>
</dbReference>
<evidence type="ECO:0000256" key="3">
    <source>
        <dbReference type="ARBA" id="ARBA00022452"/>
    </source>
</evidence>
<evidence type="ECO:0000256" key="4">
    <source>
        <dbReference type="ARBA" id="ARBA00022692"/>
    </source>
</evidence>
<evidence type="ECO:0000256" key="7">
    <source>
        <dbReference type="ARBA" id="ARBA00023136"/>
    </source>
</evidence>
<evidence type="ECO:0000259" key="12">
    <source>
        <dbReference type="Pfam" id="PF00593"/>
    </source>
</evidence>
<name>A0A839ZWB3_9CAUL</name>
<protein>
    <submittedName>
        <fullName evidence="14">Outer membrane receptor protein involved in Fe transport</fullName>
    </submittedName>
</protein>
<dbReference type="GO" id="GO:0009279">
    <property type="term" value="C:cell outer membrane"/>
    <property type="evidence" value="ECO:0007669"/>
    <property type="project" value="UniProtKB-SubCell"/>
</dbReference>
<dbReference type="Gene3D" id="2.170.130.10">
    <property type="entry name" value="TonB-dependent receptor, plug domain"/>
    <property type="match status" value="1"/>
</dbReference>
<dbReference type="InterPro" id="IPR012910">
    <property type="entry name" value="Plug_dom"/>
</dbReference>
<keyword evidence="6 11" id="KW-0798">TonB box</keyword>
<comment type="subcellular location">
    <subcellularLocation>
        <location evidence="1 10">Cell outer membrane</location>
        <topology evidence="1 10">Multi-pass membrane protein</topology>
    </subcellularLocation>
</comment>
<reference evidence="14 15" key="1">
    <citation type="submission" date="2020-08" db="EMBL/GenBank/DDBJ databases">
        <title>Genomic Encyclopedia of Type Strains, Phase IV (KMG-IV): sequencing the most valuable type-strain genomes for metagenomic binning, comparative biology and taxonomic classification.</title>
        <authorList>
            <person name="Goeker M."/>
        </authorList>
    </citation>
    <scope>NUCLEOTIDE SEQUENCE [LARGE SCALE GENOMIC DNA]</scope>
    <source>
        <strain evidence="14 15">DSM 21793</strain>
    </source>
</reference>
<dbReference type="InterPro" id="IPR000531">
    <property type="entry name" value="Beta-barrel_TonB"/>
</dbReference>
<keyword evidence="5" id="KW-0732">Signal</keyword>
<keyword evidence="8 14" id="KW-0675">Receptor</keyword>
<comment type="similarity">
    <text evidence="10 11">Belongs to the TonB-dependent receptor family.</text>
</comment>
<dbReference type="GO" id="GO:0044718">
    <property type="term" value="P:siderophore transmembrane transport"/>
    <property type="evidence" value="ECO:0007669"/>
    <property type="project" value="TreeGrafter"/>
</dbReference>
<keyword evidence="9 10" id="KW-0998">Cell outer membrane</keyword>
<keyword evidence="15" id="KW-1185">Reference proteome</keyword>
<accession>A0A839ZWB3</accession>
<organism evidence="14 15">
    <name type="scientific">Phenylobacterium haematophilum</name>
    <dbReference type="NCBI Taxonomy" id="98513"/>
    <lineage>
        <taxon>Bacteria</taxon>
        <taxon>Pseudomonadati</taxon>
        <taxon>Pseudomonadota</taxon>
        <taxon>Alphaproteobacteria</taxon>
        <taxon>Caulobacterales</taxon>
        <taxon>Caulobacteraceae</taxon>
        <taxon>Phenylobacterium</taxon>
    </lineage>
</organism>
<dbReference type="AlphaFoldDB" id="A0A839ZWB3"/>
<evidence type="ECO:0000256" key="2">
    <source>
        <dbReference type="ARBA" id="ARBA00022448"/>
    </source>
</evidence>
<gene>
    <name evidence="14" type="ORF">GGQ61_000164</name>
</gene>
<keyword evidence="7 10" id="KW-0472">Membrane</keyword>
<dbReference type="Gene3D" id="2.40.170.20">
    <property type="entry name" value="TonB-dependent receptor, beta-barrel domain"/>
    <property type="match status" value="1"/>
</dbReference>
<dbReference type="InterPro" id="IPR037066">
    <property type="entry name" value="Plug_dom_sf"/>
</dbReference>
<proteinExistence type="inferred from homology"/>
<dbReference type="PROSITE" id="PS52016">
    <property type="entry name" value="TONB_DEPENDENT_REC_3"/>
    <property type="match status" value="1"/>
</dbReference>
<dbReference type="PANTHER" id="PTHR30069:SF29">
    <property type="entry name" value="HEMOGLOBIN AND HEMOGLOBIN-HAPTOGLOBIN-BINDING PROTEIN 1-RELATED"/>
    <property type="match status" value="1"/>
</dbReference>
<feature type="domain" description="TonB-dependent receptor-like beta-barrel" evidence="12">
    <location>
        <begin position="197"/>
        <end position="631"/>
    </location>
</feature>
<evidence type="ECO:0000256" key="1">
    <source>
        <dbReference type="ARBA" id="ARBA00004571"/>
    </source>
</evidence>
<dbReference type="GO" id="GO:0015344">
    <property type="term" value="F:siderophore uptake transmembrane transporter activity"/>
    <property type="evidence" value="ECO:0007669"/>
    <property type="project" value="TreeGrafter"/>
</dbReference>
<dbReference type="Pfam" id="PF07715">
    <property type="entry name" value="Plug"/>
    <property type="match status" value="1"/>
</dbReference>
<dbReference type="RefSeq" id="WP_183769478.1">
    <property type="nucleotide sequence ID" value="NZ_JACIDK010000001.1"/>
</dbReference>
<sequence>MPLDLPPLVDTVVVEAARLPPSPTDRAFSIVTIDGEAIATAPRLDEALTATPGVQLFRRTSSQASNPTTQGISVRSIAGSGASRALVLLDGVPQNDPFGGWVLWTGLPTIGVEQAQVVRGAGTGPYGAGALTGTIQLAERTRVPSGGEYEVYGGERGLAGGAAAGAVGDLFMAVSGERSDGWIPLGAGRGAADTELYYRGLGGALRWTPQLGDQQLAVRLSGYQEKRGAGLVGADSRATGATLSATLVDQPEGEGTGWRLQGWVKRSDFENRSAAVAAGRNSTTPASEQYSTPAMGYGFNAALRRDAADGGWEVGADARIFDGETREKFRYMAGAFTRDRVAGGTQSVLGAYGEAYRNLGDWLLTGGVRIDRWATYDGHRTERDASTGVVTLDNRPSDRDGWLPTGRVGARYSVSDDLYLRGAAYAAFRPATLNELYRPFRVGNDVTEANAGLEPEKLYGIEFGVGGDGDLRWDVTVFANRLEGAVTNVTIGFGPGTFPIAGLIPAGGVLRQRQNAGEVEAYGVEAEVERRWESVTLRLAGAYTQAEVDGGSAAPQLTGLRPAQTPRLTAAGEATWRPLDVLSLRAGVRYEGDRYDDDLNTRELSAATEVDLRADWSVSRAVTLYAAAENLFDAEIETAQTGDGLESYDQPQTFRVGLILRR</sequence>
<dbReference type="SUPFAM" id="SSF56935">
    <property type="entry name" value="Porins"/>
    <property type="match status" value="1"/>
</dbReference>
<dbReference type="PANTHER" id="PTHR30069">
    <property type="entry name" value="TONB-DEPENDENT OUTER MEMBRANE RECEPTOR"/>
    <property type="match status" value="1"/>
</dbReference>
<dbReference type="EMBL" id="JACIDK010000001">
    <property type="protein sequence ID" value="MBB3889467.1"/>
    <property type="molecule type" value="Genomic_DNA"/>
</dbReference>
<evidence type="ECO:0000256" key="8">
    <source>
        <dbReference type="ARBA" id="ARBA00023170"/>
    </source>
</evidence>
<evidence type="ECO:0000256" key="6">
    <source>
        <dbReference type="ARBA" id="ARBA00023077"/>
    </source>
</evidence>
<keyword evidence="3 10" id="KW-1134">Transmembrane beta strand</keyword>
<evidence type="ECO:0000259" key="13">
    <source>
        <dbReference type="Pfam" id="PF07715"/>
    </source>
</evidence>
<evidence type="ECO:0000256" key="9">
    <source>
        <dbReference type="ARBA" id="ARBA00023237"/>
    </source>
</evidence>
<keyword evidence="4 10" id="KW-0812">Transmembrane</keyword>
<evidence type="ECO:0000256" key="11">
    <source>
        <dbReference type="RuleBase" id="RU003357"/>
    </source>
</evidence>
<dbReference type="InterPro" id="IPR039426">
    <property type="entry name" value="TonB-dep_rcpt-like"/>
</dbReference>
<dbReference type="Proteomes" id="UP000530564">
    <property type="component" value="Unassembled WGS sequence"/>
</dbReference>
<evidence type="ECO:0000256" key="5">
    <source>
        <dbReference type="ARBA" id="ARBA00022729"/>
    </source>
</evidence>
<feature type="domain" description="TonB-dependent receptor plug" evidence="13">
    <location>
        <begin position="27"/>
        <end position="134"/>
    </location>
</feature>
<evidence type="ECO:0000256" key="10">
    <source>
        <dbReference type="PROSITE-ProRule" id="PRU01360"/>
    </source>
</evidence>
<comment type="caution">
    <text evidence="14">The sequence shown here is derived from an EMBL/GenBank/DDBJ whole genome shotgun (WGS) entry which is preliminary data.</text>
</comment>